<dbReference type="EMBL" id="MHQT01000041">
    <property type="protein sequence ID" value="OHA08426.1"/>
    <property type="molecule type" value="Genomic_DNA"/>
</dbReference>
<name>A0A1G2L9W9_9BACT</name>
<reference evidence="1 2" key="1">
    <citation type="journal article" date="2016" name="Nat. Commun.">
        <title>Thousands of microbial genomes shed light on interconnected biogeochemical processes in an aquifer system.</title>
        <authorList>
            <person name="Anantharaman K."/>
            <person name="Brown C.T."/>
            <person name="Hug L.A."/>
            <person name="Sharon I."/>
            <person name="Castelle C.J."/>
            <person name="Probst A.J."/>
            <person name="Thomas B.C."/>
            <person name="Singh A."/>
            <person name="Wilkins M.J."/>
            <person name="Karaoz U."/>
            <person name="Brodie E.L."/>
            <person name="Williams K.H."/>
            <person name="Hubbard S.S."/>
            <person name="Banfield J.F."/>
        </authorList>
    </citation>
    <scope>NUCLEOTIDE SEQUENCE [LARGE SCALE GENOMIC DNA]</scope>
</reference>
<dbReference type="InterPro" id="IPR016181">
    <property type="entry name" value="Acyl_CoA_acyltransferase"/>
</dbReference>
<dbReference type="STRING" id="1802281.A3A44_00280"/>
<evidence type="ECO:0000313" key="1">
    <source>
        <dbReference type="EMBL" id="OHA08426.1"/>
    </source>
</evidence>
<dbReference type="Gene3D" id="3.40.630.30">
    <property type="match status" value="1"/>
</dbReference>
<evidence type="ECO:0000313" key="2">
    <source>
        <dbReference type="Proteomes" id="UP000178977"/>
    </source>
</evidence>
<gene>
    <name evidence="1" type="ORF">A3A44_00280</name>
</gene>
<protein>
    <recommendedName>
        <fullName evidence="3">N-acetyltransferase domain-containing protein</fullName>
    </recommendedName>
</protein>
<dbReference type="SUPFAM" id="SSF55729">
    <property type="entry name" value="Acyl-CoA N-acyltransferases (Nat)"/>
    <property type="match status" value="1"/>
</dbReference>
<dbReference type="Proteomes" id="UP000178977">
    <property type="component" value="Unassembled WGS sequence"/>
</dbReference>
<sequence>MEIGMLGTSYDRGYIISNGDCGAVNRLLRQLNPKAPERTRADLESRLNRINRNGGVAIVRDANGNIVAMGTWTVIPTLMRTTAFASEVSFDQGHPEWQRFLKELLRYFIGRAKEAGAERIDLTWNKTRPGYEIFLDLGFTEPDTRSLRLIF</sequence>
<accession>A0A1G2L9W9</accession>
<comment type="caution">
    <text evidence="1">The sequence shown here is derived from an EMBL/GenBank/DDBJ whole genome shotgun (WGS) entry which is preliminary data.</text>
</comment>
<evidence type="ECO:0008006" key="3">
    <source>
        <dbReference type="Google" id="ProtNLM"/>
    </source>
</evidence>
<dbReference type="AlphaFoldDB" id="A0A1G2L9W9"/>
<proteinExistence type="predicted"/>
<organism evidence="1 2">
    <name type="scientific">Candidatus Sungbacteria bacterium RIFCSPLOWO2_01_FULL_60_25</name>
    <dbReference type="NCBI Taxonomy" id="1802281"/>
    <lineage>
        <taxon>Bacteria</taxon>
        <taxon>Candidatus Sungiibacteriota</taxon>
    </lineage>
</organism>